<dbReference type="InterPro" id="IPR036388">
    <property type="entry name" value="WH-like_DNA-bd_sf"/>
</dbReference>
<dbReference type="PROSITE" id="PS50949">
    <property type="entry name" value="HTH_GNTR"/>
    <property type="match status" value="1"/>
</dbReference>
<dbReference type="PANTHER" id="PTHR43537:SF45">
    <property type="entry name" value="GNTR FAMILY REGULATORY PROTEIN"/>
    <property type="match status" value="1"/>
</dbReference>
<dbReference type="RefSeq" id="WP_094822606.1">
    <property type="nucleotide sequence ID" value="NZ_NEVO01000013.1"/>
</dbReference>
<dbReference type="InterPro" id="IPR008920">
    <property type="entry name" value="TF_FadR/GntR_C"/>
</dbReference>
<dbReference type="CDD" id="cd07377">
    <property type="entry name" value="WHTH_GntR"/>
    <property type="match status" value="1"/>
</dbReference>
<dbReference type="OrthoDB" id="8680857at2"/>
<dbReference type="PRINTS" id="PR00035">
    <property type="entry name" value="HTHGNTR"/>
</dbReference>
<dbReference type="Proteomes" id="UP000216885">
    <property type="component" value="Unassembled WGS sequence"/>
</dbReference>
<keyword evidence="1" id="KW-0805">Transcription regulation</keyword>
<name>A0A261TWW8_9BORD</name>
<dbReference type="Gene3D" id="1.10.10.10">
    <property type="entry name" value="Winged helix-like DNA-binding domain superfamily/Winged helix DNA-binding domain"/>
    <property type="match status" value="1"/>
</dbReference>
<dbReference type="Pfam" id="PF00392">
    <property type="entry name" value="GntR"/>
    <property type="match status" value="1"/>
</dbReference>
<keyword evidence="2" id="KW-0238">DNA-binding</keyword>
<dbReference type="SUPFAM" id="SSF48008">
    <property type="entry name" value="GntR ligand-binding domain-like"/>
    <property type="match status" value="1"/>
</dbReference>
<evidence type="ECO:0000256" key="3">
    <source>
        <dbReference type="ARBA" id="ARBA00023163"/>
    </source>
</evidence>
<accession>A0A261TWW8</accession>
<proteinExistence type="predicted"/>
<dbReference type="InterPro" id="IPR011711">
    <property type="entry name" value="GntR_C"/>
</dbReference>
<dbReference type="AlphaFoldDB" id="A0A261TWW8"/>
<evidence type="ECO:0000259" key="4">
    <source>
        <dbReference type="PROSITE" id="PS50949"/>
    </source>
</evidence>
<gene>
    <name evidence="5" type="ORF">CAL20_19140</name>
</gene>
<evidence type="ECO:0000313" key="6">
    <source>
        <dbReference type="Proteomes" id="UP000216885"/>
    </source>
</evidence>
<reference evidence="5 6" key="1">
    <citation type="submission" date="2017-05" db="EMBL/GenBank/DDBJ databases">
        <title>Complete and WGS of Bordetella genogroups.</title>
        <authorList>
            <person name="Spilker T."/>
            <person name="LiPuma J."/>
        </authorList>
    </citation>
    <scope>NUCLEOTIDE SEQUENCE [LARGE SCALE GENOMIC DNA]</scope>
    <source>
        <strain evidence="5 6">AU9919</strain>
    </source>
</reference>
<dbReference type="PANTHER" id="PTHR43537">
    <property type="entry name" value="TRANSCRIPTIONAL REGULATOR, GNTR FAMILY"/>
    <property type="match status" value="1"/>
</dbReference>
<evidence type="ECO:0000256" key="2">
    <source>
        <dbReference type="ARBA" id="ARBA00023125"/>
    </source>
</evidence>
<keyword evidence="3" id="KW-0804">Transcription</keyword>
<dbReference type="SMART" id="SM00895">
    <property type="entry name" value="FCD"/>
    <property type="match status" value="1"/>
</dbReference>
<sequence>MTSESSASRAASHSHVYDRIKAMATTFRLRPGEKVNELELSRQLGVSRTPVREALSRIAAEGFLVATPNRGYTVRGLDAKQLMALYEYRATVELGVVRLVCMRASDQELADLAKMVEGSRDEVDTDAQALRLLSRDEAFHEHLAGLAGNPEFLRSVRSINERLRFPRWIDLKARRGQTRNDHPDIVRALQARDQAAVQALMSQHIEKHLDHIIELTRAGYAEIYTGNALADYAESRFMEHQEDWASSSEGGKETRD</sequence>
<evidence type="ECO:0000256" key="1">
    <source>
        <dbReference type="ARBA" id="ARBA00023015"/>
    </source>
</evidence>
<organism evidence="5 6">
    <name type="scientific">Bordetella genomosp. 4</name>
    <dbReference type="NCBI Taxonomy" id="463044"/>
    <lineage>
        <taxon>Bacteria</taxon>
        <taxon>Pseudomonadati</taxon>
        <taxon>Pseudomonadota</taxon>
        <taxon>Betaproteobacteria</taxon>
        <taxon>Burkholderiales</taxon>
        <taxon>Alcaligenaceae</taxon>
        <taxon>Bordetella</taxon>
    </lineage>
</organism>
<comment type="caution">
    <text evidence="5">The sequence shown here is derived from an EMBL/GenBank/DDBJ whole genome shotgun (WGS) entry which is preliminary data.</text>
</comment>
<dbReference type="InterPro" id="IPR036390">
    <property type="entry name" value="WH_DNA-bd_sf"/>
</dbReference>
<dbReference type="GO" id="GO:0003700">
    <property type="term" value="F:DNA-binding transcription factor activity"/>
    <property type="evidence" value="ECO:0007669"/>
    <property type="project" value="InterPro"/>
</dbReference>
<dbReference type="Gene3D" id="1.20.120.530">
    <property type="entry name" value="GntR ligand-binding domain-like"/>
    <property type="match status" value="1"/>
</dbReference>
<dbReference type="Pfam" id="PF07729">
    <property type="entry name" value="FCD"/>
    <property type="match status" value="1"/>
</dbReference>
<evidence type="ECO:0000313" key="5">
    <source>
        <dbReference type="EMBL" id="OZI53113.1"/>
    </source>
</evidence>
<dbReference type="EMBL" id="NEVQ01000019">
    <property type="protein sequence ID" value="OZI53113.1"/>
    <property type="molecule type" value="Genomic_DNA"/>
</dbReference>
<dbReference type="SUPFAM" id="SSF46785">
    <property type="entry name" value="Winged helix' DNA-binding domain"/>
    <property type="match status" value="1"/>
</dbReference>
<feature type="domain" description="HTH gntR-type" evidence="4">
    <location>
        <begin position="10"/>
        <end position="77"/>
    </location>
</feature>
<protein>
    <submittedName>
        <fullName evidence="5">GntR family transcriptional regulator</fullName>
    </submittedName>
</protein>
<keyword evidence="6" id="KW-1185">Reference proteome</keyword>
<dbReference type="GO" id="GO:0003677">
    <property type="term" value="F:DNA binding"/>
    <property type="evidence" value="ECO:0007669"/>
    <property type="project" value="UniProtKB-KW"/>
</dbReference>
<dbReference type="SMART" id="SM00345">
    <property type="entry name" value="HTH_GNTR"/>
    <property type="match status" value="1"/>
</dbReference>
<dbReference type="InterPro" id="IPR000524">
    <property type="entry name" value="Tscrpt_reg_HTH_GntR"/>
</dbReference>